<evidence type="ECO:0000313" key="3">
    <source>
        <dbReference type="Proteomes" id="UP000515152"/>
    </source>
</evidence>
<dbReference type="CTD" id="200150"/>
<dbReference type="Proteomes" id="UP000515152">
    <property type="component" value="Chromosome 24"/>
</dbReference>
<dbReference type="Gene3D" id="3.30.870.10">
    <property type="entry name" value="Endonuclease Chain A"/>
    <property type="match status" value="2"/>
</dbReference>
<proteinExistence type="inferred from homology"/>
<dbReference type="SMART" id="SM00155">
    <property type="entry name" value="PLDc"/>
    <property type="match status" value="2"/>
</dbReference>
<dbReference type="InterPro" id="IPR001736">
    <property type="entry name" value="PLipase_D/transphosphatidylase"/>
</dbReference>
<dbReference type="SUPFAM" id="SSF56024">
    <property type="entry name" value="Phospholipase D/nuclease"/>
    <property type="match status" value="2"/>
</dbReference>
<feature type="domain" description="PLD phosphodiesterase" evidence="2">
    <location>
        <begin position="169"/>
        <end position="196"/>
    </location>
</feature>
<protein>
    <submittedName>
        <fullName evidence="4">Inactive phospholipase D5</fullName>
    </submittedName>
</protein>
<dbReference type="AlphaFoldDB" id="A0A6P8F357"/>
<comment type="similarity">
    <text evidence="1">Belongs to the phospholipase D family.</text>
</comment>
<accession>A0A6P8F357</accession>
<dbReference type="KEGG" id="char:105912046"/>
<dbReference type="PROSITE" id="PS50035">
    <property type="entry name" value="PLD"/>
    <property type="match status" value="1"/>
</dbReference>
<dbReference type="InterPro" id="IPR032803">
    <property type="entry name" value="PLDc_3"/>
</dbReference>
<dbReference type="OrthoDB" id="1923775at2759"/>
<keyword evidence="3" id="KW-1185">Reference proteome</keyword>
<dbReference type="GeneID" id="105912046"/>
<name>A0A6P8F357_CLUHA</name>
<sequence length="485" mass="55051">MAEQKTTQENILKSQQKCIALFSLLCCFAVLVALIFSSVDVWGEDEDGITEENCNFKCRIVLVENIPEELDLSPAGEGTLGLSVGLHGLLDMAKRSVEIVSPRWDLTSREQQAGHFSGNEGQRLFERLLGLKSRGVKLKVTSSLTDSAELTALSAHDAEVRYVNMTALTKGHLHSSFWVVDRKHIYIGSGSMDWRSLAKMKELGVLLYNCSCLALDLHRIFSFYWQLQYKDYIPSIWSKRVTALYSRDEPLLIHLNNTDANVYMSTSPDLFCPKDRTKDIEAIERVIQEAKSFIYVSVTDYLPLVNRTSRGLHVTRYWSEIDEALREALVLRRVTVRLLLSFWEKTHPYTINFVSSLSSLCIQQMDCSLEVKFFSTNEGLHRDDKGLNNNKYMVTDNALYIGNLDWVGSQFTFNAGTGLVIKPTGEHLDDKPSILDQMKAAFERDWFSQYAKSLQHIMTQMGSPLKTPALSLAGRAMERRERSGK</sequence>
<dbReference type="Pfam" id="PF13918">
    <property type="entry name" value="PLDc_3"/>
    <property type="match status" value="1"/>
</dbReference>
<reference evidence="4" key="1">
    <citation type="submission" date="2025-08" db="UniProtKB">
        <authorList>
            <consortium name="RefSeq"/>
        </authorList>
    </citation>
    <scope>IDENTIFICATION</scope>
</reference>
<dbReference type="PANTHER" id="PTHR10185:SF9">
    <property type="entry name" value="INACTIVE PHOSPHOLIPASE D5"/>
    <property type="match status" value="1"/>
</dbReference>
<evidence type="ECO:0000256" key="1">
    <source>
        <dbReference type="ARBA" id="ARBA00008664"/>
    </source>
</evidence>
<gene>
    <name evidence="4" type="primary">pld5</name>
</gene>
<evidence type="ECO:0000259" key="2">
    <source>
        <dbReference type="PROSITE" id="PS50035"/>
    </source>
</evidence>
<dbReference type="PANTHER" id="PTHR10185">
    <property type="entry name" value="PHOSPHOLIPASE D - RELATED"/>
    <property type="match status" value="1"/>
</dbReference>
<dbReference type="GO" id="GO:0003824">
    <property type="term" value="F:catalytic activity"/>
    <property type="evidence" value="ECO:0007669"/>
    <property type="project" value="InterPro"/>
</dbReference>
<organism evidence="3 4">
    <name type="scientific">Clupea harengus</name>
    <name type="common">Atlantic herring</name>
    <dbReference type="NCBI Taxonomy" id="7950"/>
    <lineage>
        <taxon>Eukaryota</taxon>
        <taxon>Metazoa</taxon>
        <taxon>Chordata</taxon>
        <taxon>Craniata</taxon>
        <taxon>Vertebrata</taxon>
        <taxon>Euteleostomi</taxon>
        <taxon>Actinopterygii</taxon>
        <taxon>Neopterygii</taxon>
        <taxon>Teleostei</taxon>
        <taxon>Clupei</taxon>
        <taxon>Clupeiformes</taxon>
        <taxon>Clupeoidei</taxon>
        <taxon>Clupeidae</taxon>
        <taxon>Clupea</taxon>
    </lineage>
</organism>
<evidence type="ECO:0000313" key="4">
    <source>
        <dbReference type="RefSeq" id="XP_031418460.1"/>
    </source>
</evidence>
<dbReference type="RefSeq" id="XP_031418460.1">
    <property type="nucleotide sequence ID" value="XM_031562600.2"/>
</dbReference>
<dbReference type="InterPro" id="IPR050874">
    <property type="entry name" value="Diverse_PLD-related"/>
</dbReference>